<proteinExistence type="predicted"/>
<dbReference type="Proteomes" id="UP000828048">
    <property type="component" value="Chromosome 8"/>
</dbReference>
<evidence type="ECO:0000313" key="2">
    <source>
        <dbReference type="Proteomes" id="UP000828048"/>
    </source>
</evidence>
<protein>
    <submittedName>
        <fullName evidence="1">Uncharacterized protein</fullName>
    </submittedName>
</protein>
<organism evidence="1 2">
    <name type="scientific">Vaccinium darrowii</name>
    <dbReference type="NCBI Taxonomy" id="229202"/>
    <lineage>
        <taxon>Eukaryota</taxon>
        <taxon>Viridiplantae</taxon>
        <taxon>Streptophyta</taxon>
        <taxon>Embryophyta</taxon>
        <taxon>Tracheophyta</taxon>
        <taxon>Spermatophyta</taxon>
        <taxon>Magnoliopsida</taxon>
        <taxon>eudicotyledons</taxon>
        <taxon>Gunneridae</taxon>
        <taxon>Pentapetalae</taxon>
        <taxon>asterids</taxon>
        <taxon>Ericales</taxon>
        <taxon>Ericaceae</taxon>
        <taxon>Vaccinioideae</taxon>
        <taxon>Vaccinieae</taxon>
        <taxon>Vaccinium</taxon>
    </lineage>
</organism>
<reference evidence="1 2" key="1">
    <citation type="journal article" date="2021" name="Hortic Res">
        <title>High-quality reference genome and annotation aids understanding of berry development for evergreen blueberry (Vaccinium darrowii).</title>
        <authorList>
            <person name="Yu J."/>
            <person name="Hulse-Kemp A.M."/>
            <person name="Babiker E."/>
            <person name="Staton M."/>
        </authorList>
    </citation>
    <scope>NUCLEOTIDE SEQUENCE [LARGE SCALE GENOMIC DNA]</scope>
    <source>
        <strain evidence="2">cv. NJ 8807/NJ 8810</strain>
        <tissue evidence="1">Young leaf</tissue>
    </source>
</reference>
<name>A0ACB7YFG9_9ERIC</name>
<keyword evidence="2" id="KW-1185">Reference proteome</keyword>
<sequence>MVSEPLKLQREEDPSMAVKSVAASSSSSTSSLIPPNLALLVSNLHSFVTLKLDSSNFIVWKNQLQIILRATGLLGYVDGSIACPPLKIKNAEGIEVTNDAFLEWEMIDAHLLSCITATVIPNLHDS</sequence>
<comment type="caution">
    <text evidence="1">The sequence shown here is derived from an EMBL/GenBank/DDBJ whole genome shotgun (WGS) entry which is preliminary data.</text>
</comment>
<accession>A0ACB7YFG9</accession>
<dbReference type="EMBL" id="CM037158">
    <property type="protein sequence ID" value="KAH7851869.1"/>
    <property type="molecule type" value="Genomic_DNA"/>
</dbReference>
<evidence type="ECO:0000313" key="1">
    <source>
        <dbReference type="EMBL" id="KAH7851869.1"/>
    </source>
</evidence>
<gene>
    <name evidence="1" type="ORF">Vadar_017584</name>
</gene>